<evidence type="ECO:0000256" key="7">
    <source>
        <dbReference type="SAM" id="Phobius"/>
    </source>
</evidence>
<gene>
    <name evidence="9" type="ORF">PUMCH_003917</name>
</gene>
<feature type="chain" id="PRO_5043433075" description="UAA transporter" evidence="8">
    <location>
        <begin position="27"/>
        <end position="339"/>
    </location>
</feature>
<dbReference type="GO" id="GO:0005462">
    <property type="term" value="F:UDP-N-acetylglucosamine transmembrane transporter activity"/>
    <property type="evidence" value="ECO:0007669"/>
    <property type="project" value="TreeGrafter"/>
</dbReference>
<feature type="transmembrane region" description="Helical" evidence="7">
    <location>
        <begin position="170"/>
        <end position="191"/>
    </location>
</feature>
<feature type="transmembrane region" description="Helical" evidence="7">
    <location>
        <begin position="36"/>
        <end position="56"/>
    </location>
</feature>
<keyword evidence="2" id="KW-0813">Transport</keyword>
<evidence type="ECO:0000313" key="10">
    <source>
        <dbReference type="Proteomes" id="UP001338582"/>
    </source>
</evidence>
<dbReference type="PANTHER" id="PTHR10778:SF4">
    <property type="entry name" value="NUCLEOTIDE SUGAR TRANSPORTER SLC35B4"/>
    <property type="match status" value="1"/>
</dbReference>
<evidence type="ECO:0000256" key="8">
    <source>
        <dbReference type="SAM" id="SignalP"/>
    </source>
</evidence>
<name>A0AAX4HDP7_9ASCO</name>
<keyword evidence="5 7" id="KW-1133">Transmembrane helix</keyword>
<evidence type="ECO:0008006" key="11">
    <source>
        <dbReference type="Google" id="ProtNLM"/>
    </source>
</evidence>
<dbReference type="EMBL" id="CP138898">
    <property type="protein sequence ID" value="WPK26559.1"/>
    <property type="molecule type" value="Genomic_DNA"/>
</dbReference>
<feature type="transmembrane region" description="Helical" evidence="7">
    <location>
        <begin position="107"/>
        <end position="124"/>
    </location>
</feature>
<feature type="transmembrane region" description="Helical" evidence="7">
    <location>
        <begin position="77"/>
        <end position="95"/>
    </location>
</feature>
<dbReference type="RefSeq" id="XP_062878940.1">
    <property type="nucleotide sequence ID" value="XM_063022870.1"/>
</dbReference>
<dbReference type="SUPFAM" id="SSF103481">
    <property type="entry name" value="Multidrug resistance efflux transporter EmrE"/>
    <property type="match status" value="1"/>
</dbReference>
<keyword evidence="10" id="KW-1185">Reference proteome</keyword>
<keyword evidence="4 7" id="KW-0812">Transmembrane</keyword>
<feature type="signal peptide" evidence="8">
    <location>
        <begin position="1"/>
        <end position="26"/>
    </location>
</feature>
<comment type="subcellular location">
    <subcellularLocation>
        <location evidence="1">Endomembrane system</location>
        <topology evidence="1">Multi-pass membrane protein</topology>
    </subcellularLocation>
</comment>
<keyword evidence="8" id="KW-0732">Signal</keyword>
<feature type="transmembrane region" description="Helical" evidence="7">
    <location>
        <begin position="279"/>
        <end position="301"/>
    </location>
</feature>
<evidence type="ECO:0000256" key="1">
    <source>
        <dbReference type="ARBA" id="ARBA00004127"/>
    </source>
</evidence>
<feature type="transmembrane region" description="Helical" evidence="7">
    <location>
        <begin position="131"/>
        <end position="150"/>
    </location>
</feature>
<dbReference type="Proteomes" id="UP001338582">
    <property type="component" value="Chromosome 5"/>
</dbReference>
<dbReference type="GeneID" id="88174980"/>
<dbReference type="Pfam" id="PF08449">
    <property type="entry name" value="UAA"/>
    <property type="match status" value="1"/>
</dbReference>
<evidence type="ECO:0000256" key="4">
    <source>
        <dbReference type="ARBA" id="ARBA00022692"/>
    </source>
</evidence>
<organism evidence="9 10">
    <name type="scientific">Australozyma saopauloensis</name>
    <dbReference type="NCBI Taxonomy" id="291208"/>
    <lineage>
        <taxon>Eukaryota</taxon>
        <taxon>Fungi</taxon>
        <taxon>Dikarya</taxon>
        <taxon>Ascomycota</taxon>
        <taxon>Saccharomycotina</taxon>
        <taxon>Pichiomycetes</taxon>
        <taxon>Metschnikowiaceae</taxon>
        <taxon>Australozyma</taxon>
    </lineage>
</organism>
<evidence type="ECO:0000256" key="5">
    <source>
        <dbReference type="ARBA" id="ARBA00022989"/>
    </source>
</evidence>
<keyword evidence="3" id="KW-0762">Sugar transport</keyword>
<dbReference type="GO" id="GO:0005464">
    <property type="term" value="F:UDP-xylose transmembrane transporter activity"/>
    <property type="evidence" value="ECO:0007669"/>
    <property type="project" value="TreeGrafter"/>
</dbReference>
<dbReference type="NCBIfam" id="TIGR00803">
    <property type="entry name" value="nst"/>
    <property type="match status" value="1"/>
</dbReference>
<feature type="transmembrane region" description="Helical" evidence="7">
    <location>
        <begin position="207"/>
        <end position="225"/>
    </location>
</feature>
<dbReference type="GO" id="GO:0005789">
    <property type="term" value="C:endoplasmic reticulum membrane"/>
    <property type="evidence" value="ECO:0007669"/>
    <property type="project" value="TreeGrafter"/>
</dbReference>
<reference evidence="9 10" key="1">
    <citation type="submission" date="2023-10" db="EMBL/GenBank/DDBJ databases">
        <title>Draft Genome Sequence of Candida saopaulonensis from a very Premature Infant with Sepsis.</title>
        <authorList>
            <person name="Ning Y."/>
            <person name="Dai R."/>
            <person name="Xiao M."/>
            <person name="Xu Y."/>
            <person name="Yan Q."/>
            <person name="Zhang L."/>
        </authorList>
    </citation>
    <scope>NUCLEOTIDE SEQUENCE [LARGE SCALE GENOMIC DNA]</scope>
    <source>
        <strain evidence="9 10">19XY460</strain>
    </source>
</reference>
<evidence type="ECO:0000256" key="3">
    <source>
        <dbReference type="ARBA" id="ARBA00022597"/>
    </source>
</evidence>
<dbReference type="GO" id="GO:0000139">
    <property type="term" value="C:Golgi membrane"/>
    <property type="evidence" value="ECO:0007669"/>
    <property type="project" value="TreeGrafter"/>
</dbReference>
<sequence>MEWVLVPGQIFSGCCLNVFLLESLLAAPSDTGVDYGPVVTACQYLLTSAISVVPLLDYSEGLWRRGFLQEPRLPRRKLAVVVLMYFAVSVLNNAAWKYDLSVPVHTMFRSSGTVVLLAVGYLFGGKLYSKGQVVSCIVMTTGILMVVAQKHAGPATKDAETGKGIVGAHLYFWGVFMLFVSSIILAFMGLYTENMFRRHGRHWKESLFYLHFYGLPLFLIYSRTIRDGCVAIWSSLPTYTIVPGLSWQILQQSLLLLVNAVTQMICVRGVNRLTSFASALTITVILSLRKFANLVISSIVFGNTFNWQSITGSILLVLGSIQYAIYSIKEKNKKKDMLD</sequence>
<protein>
    <recommendedName>
        <fullName evidence="11">UAA transporter</fullName>
    </recommendedName>
</protein>
<evidence type="ECO:0000313" key="9">
    <source>
        <dbReference type="EMBL" id="WPK26559.1"/>
    </source>
</evidence>
<keyword evidence="6 7" id="KW-0472">Membrane</keyword>
<dbReference type="InterPro" id="IPR013657">
    <property type="entry name" value="SCL35B1-4/HUT1"/>
</dbReference>
<proteinExistence type="predicted"/>
<feature type="transmembrane region" description="Helical" evidence="7">
    <location>
        <begin position="307"/>
        <end position="328"/>
    </location>
</feature>
<feature type="transmembrane region" description="Helical" evidence="7">
    <location>
        <begin position="245"/>
        <end position="267"/>
    </location>
</feature>
<dbReference type="PANTHER" id="PTHR10778">
    <property type="entry name" value="SOLUTE CARRIER FAMILY 35 MEMBER B"/>
    <property type="match status" value="1"/>
</dbReference>
<dbReference type="KEGG" id="asau:88174980"/>
<accession>A0AAX4HDP7</accession>
<evidence type="ECO:0000256" key="2">
    <source>
        <dbReference type="ARBA" id="ARBA00022448"/>
    </source>
</evidence>
<evidence type="ECO:0000256" key="6">
    <source>
        <dbReference type="ARBA" id="ARBA00023136"/>
    </source>
</evidence>
<dbReference type="InterPro" id="IPR037185">
    <property type="entry name" value="EmrE-like"/>
</dbReference>
<dbReference type="AlphaFoldDB" id="A0AAX4HDP7"/>